<evidence type="ECO:0000256" key="4">
    <source>
        <dbReference type="ARBA" id="ARBA00022729"/>
    </source>
</evidence>
<dbReference type="PANTHER" id="PTHR16675">
    <property type="entry name" value="MHC CLASS I-RELATED"/>
    <property type="match status" value="1"/>
</dbReference>
<comment type="caution">
    <text evidence="11">The sequence shown here is derived from an EMBL/GenBank/DDBJ whole genome shotgun (WGS) entry which is preliminary data.</text>
</comment>
<accession>A0A9Q1AQ07</accession>
<dbReference type="EMBL" id="JAPFRF010000024">
    <property type="protein sequence ID" value="KAJ7303299.1"/>
    <property type="molecule type" value="Genomic_DNA"/>
</dbReference>
<keyword evidence="2" id="KW-0490">MHC I</keyword>
<dbReference type="InterPro" id="IPR011161">
    <property type="entry name" value="MHC_I-like_Ag-recog"/>
</dbReference>
<evidence type="ECO:0000256" key="1">
    <source>
        <dbReference type="ARBA" id="ARBA00004479"/>
    </source>
</evidence>
<keyword evidence="8" id="KW-1015">Disulfide bond</keyword>
<dbReference type="GO" id="GO:0042612">
    <property type="term" value="C:MHC class I protein complex"/>
    <property type="evidence" value="ECO:0007669"/>
    <property type="project" value="UniProtKB-KW"/>
</dbReference>
<comment type="subcellular location">
    <subcellularLocation>
        <location evidence="1">Membrane</location>
        <topology evidence="1">Single-pass type I membrane protein</topology>
    </subcellularLocation>
</comment>
<reference evidence="11" key="1">
    <citation type="journal article" date="2023" name="DNA Res.">
        <title>Chromosome-level genome assembly of Phrynocephalus forsythii using third-generation DNA sequencing and Hi-C analysis.</title>
        <authorList>
            <person name="Qi Y."/>
            <person name="Zhao W."/>
            <person name="Zhao Y."/>
            <person name="Niu C."/>
            <person name="Cao S."/>
            <person name="Zhang Y."/>
        </authorList>
    </citation>
    <scope>NUCLEOTIDE SEQUENCE</scope>
    <source>
        <tissue evidence="11">Muscle</tissue>
    </source>
</reference>
<sequence length="147" mass="16990">MIGVLRWMSRPLFSYHASKWNVGIRTPRQRSSSSSHSLRYLFTGVSEPGQGLPQFIALGYVDGQLFVQYDSNTRRTKSRAPWMEKVAEEDPQYWDTQTQLARGIEEIFRVNLETARNYYNLSKVSFPAFWGGWDPGHPSQDRQESPA</sequence>
<keyword evidence="6" id="KW-1133">Transmembrane helix</keyword>
<keyword evidence="12" id="KW-1185">Reference proteome</keyword>
<name>A0A9Q1AQ07_9SAUR</name>
<dbReference type="Proteomes" id="UP001142489">
    <property type="component" value="Unassembled WGS sequence"/>
</dbReference>
<dbReference type="AlphaFoldDB" id="A0A9Q1AQ07"/>
<dbReference type="InterPro" id="IPR011162">
    <property type="entry name" value="MHC_I/II-like_Ag-recog"/>
</dbReference>
<organism evidence="11 12">
    <name type="scientific">Phrynocephalus forsythii</name>
    <dbReference type="NCBI Taxonomy" id="171643"/>
    <lineage>
        <taxon>Eukaryota</taxon>
        <taxon>Metazoa</taxon>
        <taxon>Chordata</taxon>
        <taxon>Craniata</taxon>
        <taxon>Vertebrata</taxon>
        <taxon>Euteleostomi</taxon>
        <taxon>Lepidosauria</taxon>
        <taxon>Squamata</taxon>
        <taxon>Bifurcata</taxon>
        <taxon>Unidentata</taxon>
        <taxon>Episquamata</taxon>
        <taxon>Toxicofera</taxon>
        <taxon>Iguania</taxon>
        <taxon>Acrodonta</taxon>
        <taxon>Agamidae</taxon>
        <taxon>Agaminae</taxon>
        <taxon>Phrynocephalus</taxon>
    </lineage>
</organism>
<dbReference type="InterPro" id="IPR037055">
    <property type="entry name" value="MHC_I-like_Ag-recog_sf"/>
</dbReference>
<evidence type="ECO:0000256" key="3">
    <source>
        <dbReference type="ARBA" id="ARBA00022692"/>
    </source>
</evidence>
<keyword evidence="4" id="KW-0732">Signal</keyword>
<dbReference type="GO" id="GO:0006955">
    <property type="term" value="P:immune response"/>
    <property type="evidence" value="ECO:0007669"/>
    <property type="project" value="TreeGrafter"/>
</dbReference>
<proteinExistence type="predicted"/>
<evidence type="ECO:0000256" key="9">
    <source>
        <dbReference type="ARBA" id="ARBA00023180"/>
    </source>
</evidence>
<dbReference type="Pfam" id="PF00129">
    <property type="entry name" value="MHC_I"/>
    <property type="match status" value="1"/>
</dbReference>
<protein>
    <recommendedName>
        <fullName evidence="10">MHC class I-like antigen recognition-like domain-containing protein</fullName>
    </recommendedName>
</protein>
<keyword evidence="9" id="KW-0325">Glycoprotein</keyword>
<keyword evidence="7" id="KW-0472">Membrane</keyword>
<dbReference type="OrthoDB" id="8936120at2759"/>
<evidence type="ECO:0000256" key="8">
    <source>
        <dbReference type="ARBA" id="ARBA00023157"/>
    </source>
</evidence>
<evidence type="ECO:0000256" key="2">
    <source>
        <dbReference type="ARBA" id="ARBA00022451"/>
    </source>
</evidence>
<dbReference type="InterPro" id="IPR050208">
    <property type="entry name" value="MHC_class-I_related"/>
</dbReference>
<dbReference type="GO" id="GO:0002474">
    <property type="term" value="P:antigen processing and presentation of peptide antigen via MHC class I"/>
    <property type="evidence" value="ECO:0007669"/>
    <property type="project" value="UniProtKB-KW"/>
</dbReference>
<evidence type="ECO:0000256" key="7">
    <source>
        <dbReference type="ARBA" id="ARBA00023136"/>
    </source>
</evidence>
<keyword evidence="5" id="KW-0391">Immunity</keyword>
<keyword evidence="3" id="KW-0812">Transmembrane</keyword>
<dbReference type="Gene3D" id="3.30.500.10">
    <property type="entry name" value="MHC class I-like antigen recognition-like"/>
    <property type="match status" value="1"/>
</dbReference>
<dbReference type="GO" id="GO:0009897">
    <property type="term" value="C:external side of plasma membrane"/>
    <property type="evidence" value="ECO:0007669"/>
    <property type="project" value="TreeGrafter"/>
</dbReference>
<evidence type="ECO:0000313" key="12">
    <source>
        <dbReference type="Proteomes" id="UP001142489"/>
    </source>
</evidence>
<dbReference type="PANTHER" id="PTHR16675:SF242">
    <property type="entry name" value="MAJOR HISTOCOMPATIBILITY COMPLEX CLASS I-RELATED GENE PROTEIN"/>
    <property type="match status" value="1"/>
</dbReference>
<gene>
    <name evidence="11" type="ORF">JRQ81_012240</name>
</gene>
<evidence type="ECO:0000313" key="11">
    <source>
        <dbReference type="EMBL" id="KAJ7303299.1"/>
    </source>
</evidence>
<feature type="domain" description="MHC class I-like antigen recognition-like" evidence="10">
    <location>
        <begin position="35"/>
        <end position="123"/>
    </location>
</feature>
<evidence type="ECO:0000259" key="10">
    <source>
        <dbReference type="Pfam" id="PF00129"/>
    </source>
</evidence>
<dbReference type="SUPFAM" id="SSF54452">
    <property type="entry name" value="MHC antigen-recognition domain"/>
    <property type="match status" value="1"/>
</dbReference>
<evidence type="ECO:0000256" key="5">
    <source>
        <dbReference type="ARBA" id="ARBA00022859"/>
    </source>
</evidence>
<evidence type="ECO:0000256" key="6">
    <source>
        <dbReference type="ARBA" id="ARBA00022989"/>
    </source>
</evidence>
<dbReference type="GO" id="GO:0005615">
    <property type="term" value="C:extracellular space"/>
    <property type="evidence" value="ECO:0007669"/>
    <property type="project" value="TreeGrafter"/>
</dbReference>